<dbReference type="EMBL" id="CP061799">
    <property type="protein sequence ID" value="QTA79583.1"/>
    <property type="molecule type" value="Genomic_DNA"/>
</dbReference>
<organism evidence="3 4">
    <name type="scientific">Desulfonema limicola</name>
    <dbReference type="NCBI Taxonomy" id="45656"/>
    <lineage>
        <taxon>Bacteria</taxon>
        <taxon>Pseudomonadati</taxon>
        <taxon>Thermodesulfobacteriota</taxon>
        <taxon>Desulfobacteria</taxon>
        <taxon>Desulfobacterales</taxon>
        <taxon>Desulfococcaceae</taxon>
        <taxon>Desulfonema</taxon>
    </lineage>
</organism>
<dbReference type="RefSeq" id="WP_207691320.1">
    <property type="nucleotide sequence ID" value="NZ_CP061799.1"/>
</dbReference>
<dbReference type="InterPro" id="IPR028979">
    <property type="entry name" value="Ser_kin/Pase_Hpr-like_N_sf"/>
</dbReference>
<evidence type="ECO:0000256" key="1">
    <source>
        <dbReference type="ARBA" id="ARBA00011643"/>
    </source>
</evidence>
<evidence type="ECO:0000313" key="3">
    <source>
        <dbReference type="EMBL" id="QTA79583.1"/>
    </source>
</evidence>
<dbReference type="Pfam" id="PF07085">
    <property type="entry name" value="DRTGG"/>
    <property type="match status" value="1"/>
</dbReference>
<reference evidence="3" key="1">
    <citation type="journal article" date="2021" name="Microb. Physiol.">
        <title>Proteogenomic Insights into the Physiology of Marine, Sulfate-Reducing, Filamentous Desulfonema limicola and Desulfonema magnum.</title>
        <authorList>
            <person name="Schnaars V."/>
            <person name="Wohlbrand L."/>
            <person name="Scheve S."/>
            <person name="Hinrichs C."/>
            <person name="Reinhardt R."/>
            <person name="Rabus R."/>
        </authorList>
    </citation>
    <scope>NUCLEOTIDE SEQUENCE</scope>
    <source>
        <strain evidence="3">5ac10</strain>
    </source>
</reference>
<evidence type="ECO:0000313" key="4">
    <source>
        <dbReference type="Proteomes" id="UP000663720"/>
    </source>
</evidence>
<accession>A0A975B682</accession>
<dbReference type="Gene3D" id="3.40.1390.20">
    <property type="entry name" value="HprK N-terminal domain-like"/>
    <property type="match status" value="1"/>
</dbReference>
<sequence length="114" mass="12152">MIVRELADKLGLEAVAGKQGMEKKITGGYSGDLLSDVMGKAPEGCIWLTVQGHQNVIAIAVLKEMAAIVLTGDHEPDEDTIEKANQENIPLLLYPESAFVLAGRIYESGIGKTG</sequence>
<feature type="domain" description="DRTGG" evidence="2">
    <location>
        <begin position="52"/>
        <end position="106"/>
    </location>
</feature>
<dbReference type="InterPro" id="IPR010766">
    <property type="entry name" value="DRTGG"/>
</dbReference>
<dbReference type="SUPFAM" id="SSF75138">
    <property type="entry name" value="HprK N-terminal domain-like"/>
    <property type="match status" value="1"/>
</dbReference>
<gene>
    <name evidence="3" type="ORF">dnl_18570</name>
</gene>
<name>A0A975B682_9BACT</name>
<proteinExistence type="predicted"/>
<comment type="subunit">
    <text evidence="1">Homohexamer.</text>
</comment>
<keyword evidence="4" id="KW-1185">Reference proteome</keyword>
<dbReference type="Proteomes" id="UP000663720">
    <property type="component" value="Chromosome"/>
</dbReference>
<evidence type="ECO:0000259" key="2">
    <source>
        <dbReference type="Pfam" id="PF07085"/>
    </source>
</evidence>
<protein>
    <submittedName>
        <fullName evidence="3">DRTGG domain-containing protein</fullName>
    </submittedName>
</protein>
<dbReference type="KEGG" id="dli:dnl_18570"/>
<dbReference type="AlphaFoldDB" id="A0A975B682"/>